<dbReference type="EMBL" id="FNBW01000001">
    <property type="protein sequence ID" value="SDF18407.1"/>
    <property type="molecule type" value="Genomic_DNA"/>
</dbReference>
<sequence>MKLIHITDIHIQDDKILGQAPIANFTACLAHVETHHRNADRVVITGDLTHHGSRHSYAQLREIVMASPLDPRLLLGNHDDRDTFRAVFPEIPVDAGGFVQYAEDTPAGRFLYLDTLEPGTHAGRYGEDRQRWLATELARARAAGQAAYVFMHHHPCPIGAPASDMIGLLDGAPVRALLAQYRDTIRHIFFGHCHSTLSGSVCGIPMSAPRSTNHPNAQDLGGRNAIGIGPLAPSYNVVLIEDENVVVHTIDFLAEPELDWILLDDDGWIEETSAAE</sequence>
<dbReference type="InterPro" id="IPR050884">
    <property type="entry name" value="CNP_phosphodiesterase-III"/>
</dbReference>
<dbReference type="Gene3D" id="3.60.21.10">
    <property type="match status" value="1"/>
</dbReference>
<evidence type="ECO:0000256" key="4">
    <source>
        <dbReference type="ARBA" id="ARBA00025742"/>
    </source>
</evidence>
<evidence type="ECO:0000256" key="1">
    <source>
        <dbReference type="ARBA" id="ARBA00022723"/>
    </source>
</evidence>
<dbReference type="Proteomes" id="UP000198615">
    <property type="component" value="Unassembled WGS sequence"/>
</dbReference>
<dbReference type="PANTHER" id="PTHR42988:SF2">
    <property type="entry name" value="CYCLIC NUCLEOTIDE PHOSPHODIESTERASE CBUA0032-RELATED"/>
    <property type="match status" value="1"/>
</dbReference>
<accession>A0A8G2BFA2</accession>
<dbReference type="AlphaFoldDB" id="A0A8G2BFA2"/>
<comment type="similarity">
    <text evidence="4">Belongs to the cyclic nucleotide phosphodiesterase class-III family.</text>
</comment>
<protein>
    <submittedName>
        <fullName evidence="6">3',5'-cyclic AMP phosphodiesterase CpdA</fullName>
    </submittedName>
</protein>
<keyword evidence="3" id="KW-0408">Iron</keyword>
<gene>
    <name evidence="6" type="ORF">SAMN05660686_00614</name>
</gene>
<evidence type="ECO:0000256" key="2">
    <source>
        <dbReference type="ARBA" id="ARBA00022801"/>
    </source>
</evidence>
<keyword evidence="2" id="KW-0378">Hydrolase</keyword>
<evidence type="ECO:0000259" key="5">
    <source>
        <dbReference type="Pfam" id="PF00149"/>
    </source>
</evidence>
<comment type="caution">
    <text evidence="6">The sequence shown here is derived from an EMBL/GenBank/DDBJ whole genome shotgun (WGS) entry which is preliminary data.</text>
</comment>
<dbReference type="GO" id="GO:0016787">
    <property type="term" value="F:hydrolase activity"/>
    <property type="evidence" value="ECO:0007669"/>
    <property type="project" value="UniProtKB-KW"/>
</dbReference>
<evidence type="ECO:0000256" key="3">
    <source>
        <dbReference type="ARBA" id="ARBA00023004"/>
    </source>
</evidence>
<evidence type="ECO:0000313" key="6">
    <source>
        <dbReference type="EMBL" id="SDF18407.1"/>
    </source>
</evidence>
<dbReference type="GO" id="GO:0046872">
    <property type="term" value="F:metal ion binding"/>
    <property type="evidence" value="ECO:0007669"/>
    <property type="project" value="UniProtKB-KW"/>
</dbReference>
<dbReference type="SUPFAM" id="SSF56300">
    <property type="entry name" value="Metallo-dependent phosphatases"/>
    <property type="match status" value="1"/>
</dbReference>
<dbReference type="InterPro" id="IPR004843">
    <property type="entry name" value="Calcineurin-like_PHP"/>
</dbReference>
<keyword evidence="7" id="KW-1185">Reference proteome</keyword>
<organism evidence="6 7">
    <name type="scientific">Thalassobaculum litoreum DSM 18839</name>
    <dbReference type="NCBI Taxonomy" id="1123362"/>
    <lineage>
        <taxon>Bacteria</taxon>
        <taxon>Pseudomonadati</taxon>
        <taxon>Pseudomonadota</taxon>
        <taxon>Alphaproteobacteria</taxon>
        <taxon>Rhodospirillales</taxon>
        <taxon>Thalassobaculaceae</taxon>
        <taxon>Thalassobaculum</taxon>
    </lineage>
</organism>
<dbReference type="InterPro" id="IPR029052">
    <property type="entry name" value="Metallo-depent_PP-like"/>
</dbReference>
<keyword evidence="1" id="KW-0479">Metal-binding</keyword>
<feature type="domain" description="Calcineurin-like phosphoesterase" evidence="5">
    <location>
        <begin position="1"/>
        <end position="194"/>
    </location>
</feature>
<dbReference type="Pfam" id="PF00149">
    <property type="entry name" value="Metallophos"/>
    <property type="match status" value="1"/>
</dbReference>
<dbReference type="RefSeq" id="WP_028794629.1">
    <property type="nucleotide sequence ID" value="NZ_FNBW01000001.1"/>
</dbReference>
<proteinExistence type="inferred from homology"/>
<dbReference type="PANTHER" id="PTHR42988">
    <property type="entry name" value="PHOSPHOHYDROLASE"/>
    <property type="match status" value="1"/>
</dbReference>
<evidence type="ECO:0000313" key="7">
    <source>
        <dbReference type="Proteomes" id="UP000198615"/>
    </source>
</evidence>
<reference evidence="6 7" key="1">
    <citation type="submission" date="2016-10" db="EMBL/GenBank/DDBJ databases">
        <authorList>
            <person name="Varghese N."/>
            <person name="Submissions S."/>
        </authorList>
    </citation>
    <scope>NUCLEOTIDE SEQUENCE [LARGE SCALE GENOMIC DNA]</scope>
    <source>
        <strain evidence="6 7">DSM 18839</strain>
    </source>
</reference>
<name>A0A8G2BFA2_9PROT</name>